<dbReference type="PANTHER" id="PTHR11712:SF347">
    <property type="entry name" value="BETA KETOACYL-ACYL CARRIER PROTEIN SYNTHASE"/>
    <property type="match status" value="1"/>
</dbReference>
<proteinExistence type="predicted"/>
<gene>
    <name evidence="4" type="ORF">D5S18_03715</name>
</gene>
<evidence type="ECO:0000256" key="1">
    <source>
        <dbReference type="ARBA" id="ARBA00004796"/>
    </source>
</evidence>
<dbReference type="RefSeq" id="WP_120038024.1">
    <property type="nucleotide sequence ID" value="NZ_QZFU01000011.1"/>
</dbReference>
<dbReference type="EMBL" id="QZFU01000011">
    <property type="protein sequence ID" value="RJO78955.1"/>
    <property type="molecule type" value="Genomic_DNA"/>
</dbReference>
<dbReference type="UniPathway" id="UPA00915"/>
<dbReference type="AlphaFoldDB" id="A0A3A4KUZ2"/>
<dbReference type="PANTHER" id="PTHR11712">
    <property type="entry name" value="POLYKETIDE SYNTHASE-RELATED"/>
    <property type="match status" value="1"/>
</dbReference>
<accession>A0A3A4KUZ2</accession>
<dbReference type="InterPro" id="IPR014030">
    <property type="entry name" value="Ketoacyl_synth_N"/>
</dbReference>
<evidence type="ECO:0000256" key="2">
    <source>
        <dbReference type="ARBA" id="ARBA00022679"/>
    </source>
</evidence>
<sequence>MSGTCLNIVGWSATSPFGFGRVAFAEGVCAGRATDASIDEAQWSIPAGRACVVPDFDVRATLGKKGTRTMNRLTGLAVSTVGDLLDAVNRDAPPEEIGLVLGTTLGSAQSAMDLTRGSLTATEPFRVESGLIPYAVMNGAAGQCAIWHNLRGPNATLAGGRAAGLLALNYARRLLLTGRARTVFAGSAEEYSEARQWIAQAAGESGRVLGEGCAMFALTTAPVPDPVVELHAVRAMSCPDGDWRSGVRRCVEHVLSTIGVAADQVWAACPSGAAGKAGLGERAGLGDVVPDKVVLAPVTELVGETEAVSAMFQLAAVLSLAERDPASAGRFALITSIDDGGTVAAALLRLPVRNS</sequence>
<dbReference type="Gene3D" id="3.40.47.10">
    <property type="match status" value="1"/>
</dbReference>
<evidence type="ECO:0000313" key="5">
    <source>
        <dbReference type="Proteomes" id="UP000266677"/>
    </source>
</evidence>
<keyword evidence="2" id="KW-0808">Transferase</keyword>
<dbReference type="GO" id="GO:0004315">
    <property type="term" value="F:3-oxoacyl-[acyl-carrier-protein] synthase activity"/>
    <property type="evidence" value="ECO:0007669"/>
    <property type="project" value="TreeGrafter"/>
</dbReference>
<evidence type="ECO:0000259" key="3">
    <source>
        <dbReference type="Pfam" id="PF00109"/>
    </source>
</evidence>
<dbReference type="Proteomes" id="UP000266677">
    <property type="component" value="Unassembled WGS sequence"/>
</dbReference>
<dbReference type="OrthoDB" id="7061549at2"/>
<keyword evidence="5" id="KW-1185">Reference proteome</keyword>
<organism evidence="4 5">
    <name type="scientific">Nocardia panacis</name>
    <dbReference type="NCBI Taxonomy" id="2340916"/>
    <lineage>
        <taxon>Bacteria</taxon>
        <taxon>Bacillati</taxon>
        <taxon>Actinomycetota</taxon>
        <taxon>Actinomycetes</taxon>
        <taxon>Mycobacteriales</taxon>
        <taxon>Nocardiaceae</taxon>
        <taxon>Nocardia</taxon>
    </lineage>
</organism>
<protein>
    <submittedName>
        <fullName evidence="4">3-oxoacyl-ACP synthase</fullName>
    </submittedName>
</protein>
<evidence type="ECO:0000313" key="4">
    <source>
        <dbReference type="EMBL" id="RJO78955.1"/>
    </source>
</evidence>
<dbReference type="InterPro" id="IPR016039">
    <property type="entry name" value="Thiolase-like"/>
</dbReference>
<comment type="pathway">
    <text evidence="1">Lipid metabolism; mycolic acid biosynthesis.</text>
</comment>
<reference evidence="4 5" key="1">
    <citation type="submission" date="2018-09" db="EMBL/GenBank/DDBJ databases">
        <title>YIM PH21274 draft genome.</title>
        <authorList>
            <person name="Miao C."/>
        </authorList>
    </citation>
    <scope>NUCLEOTIDE SEQUENCE [LARGE SCALE GENOMIC DNA]</scope>
    <source>
        <strain evidence="4 5">YIM PH 21724</strain>
    </source>
</reference>
<dbReference type="Pfam" id="PF00109">
    <property type="entry name" value="ketoacyl-synt"/>
    <property type="match status" value="1"/>
</dbReference>
<dbReference type="InterPro" id="IPR000794">
    <property type="entry name" value="Beta-ketoacyl_synthase"/>
</dbReference>
<dbReference type="GO" id="GO:0006633">
    <property type="term" value="P:fatty acid biosynthetic process"/>
    <property type="evidence" value="ECO:0007669"/>
    <property type="project" value="TreeGrafter"/>
</dbReference>
<name>A0A3A4KUZ2_9NOCA</name>
<comment type="caution">
    <text evidence="4">The sequence shown here is derived from an EMBL/GenBank/DDBJ whole genome shotgun (WGS) entry which is preliminary data.</text>
</comment>
<feature type="domain" description="Beta-ketoacyl synthase-like N-terminal" evidence="3">
    <location>
        <begin position="8"/>
        <end position="202"/>
    </location>
</feature>
<dbReference type="SUPFAM" id="SSF53901">
    <property type="entry name" value="Thiolase-like"/>
    <property type="match status" value="1"/>
</dbReference>